<dbReference type="AlphaFoldDB" id="A0A4R1RDR2"/>
<dbReference type="Proteomes" id="UP000295008">
    <property type="component" value="Unassembled WGS sequence"/>
</dbReference>
<dbReference type="EMBL" id="SLUN01000020">
    <property type="protein sequence ID" value="TCL63770.1"/>
    <property type="molecule type" value="Genomic_DNA"/>
</dbReference>
<keyword evidence="2" id="KW-1185">Reference proteome</keyword>
<organism evidence="1 2">
    <name type="scientific">Hydrogenispora ethanolica</name>
    <dbReference type="NCBI Taxonomy" id="1082276"/>
    <lineage>
        <taxon>Bacteria</taxon>
        <taxon>Bacillati</taxon>
        <taxon>Bacillota</taxon>
        <taxon>Hydrogenispora</taxon>
    </lineage>
</organism>
<proteinExistence type="predicted"/>
<accession>A0A4R1RDR2</accession>
<evidence type="ECO:0000313" key="1">
    <source>
        <dbReference type="EMBL" id="TCL63770.1"/>
    </source>
</evidence>
<evidence type="ECO:0000313" key="2">
    <source>
        <dbReference type="Proteomes" id="UP000295008"/>
    </source>
</evidence>
<protein>
    <submittedName>
        <fullName evidence="1">Uncharacterized protein</fullName>
    </submittedName>
</protein>
<dbReference type="RefSeq" id="WP_132015294.1">
    <property type="nucleotide sequence ID" value="NZ_SLUN01000020.1"/>
</dbReference>
<dbReference type="OrthoDB" id="594021at2"/>
<comment type="caution">
    <text evidence="1">The sequence shown here is derived from an EMBL/GenBank/DDBJ whole genome shotgun (WGS) entry which is preliminary data.</text>
</comment>
<sequence length="318" mass="34781">MERIQSRYGWMEGIVNAALYPEGGAIRECLLNRANPLETPYGILTPQYEDDGVRRKYAKSLSFWPNGNLRSISLQEQTPIVTPLGVLPAELVTFYESGALKRLFPLNGKLSGYWTEANEYGLAEELELALPSGRLRRKIIGLHFYESGAVHSVTLWPRDQVTLETPLGPAAVRLGFSFYENGRLRGLEPFLPWRVPTAIGWLMAYHPHAIGVHADAPSLTLDPAGKVQSLITAADRITVTAPDGRQAVHQPGRRSSLLHEGAQEIVPLAVRFTEGKVRFGEAPAAEYDLARHSFAVTSLPPAPELYAGGCPGCDADGG</sequence>
<reference evidence="1 2" key="1">
    <citation type="submission" date="2019-03" db="EMBL/GenBank/DDBJ databases">
        <title>Genomic Encyclopedia of Type Strains, Phase IV (KMG-IV): sequencing the most valuable type-strain genomes for metagenomic binning, comparative biology and taxonomic classification.</title>
        <authorList>
            <person name="Goeker M."/>
        </authorList>
    </citation>
    <scope>NUCLEOTIDE SEQUENCE [LARGE SCALE GENOMIC DNA]</scope>
    <source>
        <strain evidence="1 2">LX-B</strain>
    </source>
</reference>
<gene>
    <name evidence="1" type="ORF">EDC14_102055</name>
</gene>
<name>A0A4R1RDR2_HYDET</name>